<dbReference type="Proteomes" id="UP000249794">
    <property type="component" value="Unassembled WGS sequence"/>
</dbReference>
<reference evidence="1 2" key="2">
    <citation type="submission" date="2018-06" db="EMBL/GenBank/DDBJ databases">
        <title>Metagenomic assembly of (sub)arctic Cyanobacteria and their associated microbiome from non-axenic cultures.</title>
        <authorList>
            <person name="Baurain D."/>
        </authorList>
    </citation>
    <scope>NUCLEOTIDE SEQUENCE [LARGE SCALE GENOMIC DNA]</scope>
    <source>
        <strain evidence="1">ULC027bin1</strain>
    </source>
</reference>
<name>A0A2W4YMX8_9CYAN</name>
<gene>
    <name evidence="1" type="ORF">DCF15_18720</name>
</gene>
<protein>
    <submittedName>
        <fullName evidence="1">Tail length tape measure protein</fullName>
    </submittedName>
</protein>
<feature type="non-terminal residue" evidence="1">
    <location>
        <position position="108"/>
    </location>
</feature>
<dbReference type="AlphaFoldDB" id="A0A2W4YMX8"/>
<proteinExistence type="predicted"/>
<reference evidence="2" key="1">
    <citation type="submission" date="2018-04" db="EMBL/GenBank/DDBJ databases">
        <authorList>
            <person name="Cornet L."/>
        </authorList>
    </citation>
    <scope>NUCLEOTIDE SEQUENCE [LARGE SCALE GENOMIC DNA]</scope>
</reference>
<accession>A0A2W4YMX8</accession>
<dbReference type="EMBL" id="QBMP01000264">
    <property type="protein sequence ID" value="PZO47695.1"/>
    <property type="molecule type" value="Genomic_DNA"/>
</dbReference>
<organism evidence="1 2">
    <name type="scientific">Phormidesmis priestleyi</name>
    <dbReference type="NCBI Taxonomy" id="268141"/>
    <lineage>
        <taxon>Bacteria</taxon>
        <taxon>Bacillati</taxon>
        <taxon>Cyanobacteriota</taxon>
        <taxon>Cyanophyceae</taxon>
        <taxon>Leptolyngbyales</taxon>
        <taxon>Leptolyngbyaceae</taxon>
        <taxon>Phormidesmis</taxon>
    </lineage>
</organism>
<evidence type="ECO:0000313" key="1">
    <source>
        <dbReference type="EMBL" id="PZO47695.1"/>
    </source>
</evidence>
<sequence length="108" mass="11482">MLKTIKDRWPLIAIAGVSALSIGMVAALIKVTDPFGSPDLLLSPALQSEANEASVVLKLVSQPPEIRLEALNTIAKSDRTIEGDRARYLLATDFIDQGQGGSALPLLD</sequence>
<evidence type="ECO:0000313" key="2">
    <source>
        <dbReference type="Proteomes" id="UP000249794"/>
    </source>
</evidence>
<comment type="caution">
    <text evidence="1">The sequence shown here is derived from an EMBL/GenBank/DDBJ whole genome shotgun (WGS) entry which is preliminary data.</text>
</comment>